<comment type="similarity">
    <text evidence="1 9 10 11">Belongs to the TRAFAC class TrmE-Era-EngA-EngB-Septin-like GTPase superfamily. EngA (Der) GTPase family.</text>
</comment>
<dbReference type="PROSITE" id="PS51712">
    <property type="entry name" value="G_ENGA"/>
    <property type="match status" value="2"/>
</dbReference>
<dbReference type="EMBL" id="WHOD01000119">
    <property type="protein sequence ID" value="NOU97573.1"/>
    <property type="molecule type" value="Genomic_DNA"/>
</dbReference>
<comment type="function">
    <text evidence="8 9 11">GTPase that plays an essential role in the late steps of ribosome biogenesis.</text>
</comment>
<dbReference type="AlphaFoldDB" id="A0A972GWG0"/>
<evidence type="ECO:0000256" key="2">
    <source>
        <dbReference type="ARBA" id="ARBA00020953"/>
    </source>
</evidence>
<keyword evidence="3 9" id="KW-0690">Ribosome biogenesis</keyword>
<feature type="binding site" evidence="9">
    <location>
        <begin position="120"/>
        <end position="123"/>
    </location>
    <ligand>
        <name>GTP</name>
        <dbReference type="ChEBI" id="CHEBI:37565"/>
        <label>1</label>
    </ligand>
</feature>
<proteinExistence type="inferred from homology"/>
<dbReference type="CDD" id="cd01895">
    <property type="entry name" value="EngA2"/>
    <property type="match status" value="1"/>
</dbReference>
<feature type="domain" description="EngA-type G" evidence="12">
    <location>
        <begin position="4"/>
        <end position="168"/>
    </location>
</feature>
<name>A0A972GWG0_9BACL</name>
<dbReference type="Proteomes" id="UP000641588">
    <property type="component" value="Unassembled WGS sequence"/>
</dbReference>
<dbReference type="InterPro" id="IPR032859">
    <property type="entry name" value="KH_dom-like"/>
</dbReference>
<dbReference type="FunFam" id="3.40.50.300:FF:000057">
    <property type="entry name" value="GTPase Der"/>
    <property type="match status" value="1"/>
</dbReference>
<evidence type="ECO:0000256" key="1">
    <source>
        <dbReference type="ARBA" id="ARBA00008279"/>
    </source>
</evidence>
<evidence type="ECO:0000313" key="13">
    <source>
        <dbReference type="EMBL" id="NOU97573.1"/>
    </source>
</evidence>
<dbReference type="GO" id="GO:0042254">
    <property type="term" value="P:ribosome biogenesis"/>
    <property type="evidence" value="ECO:0007669"/>
    <property type="project" value="UniProtKB-KW"/>
</dbReference>
<keyword evidence="14" id="KW-1185">Reference proteome</keyword>
<dbReference type="InterPro" id="IPR027417">
    <property type="entry name" value="P-loop_NTPase"/>
</dbReference>
<evidence type="ECO:0000256" key="11">
    <source>
        <dbReference type="RuleBase" id="RU004481"/>
    </source>
</evidence>
<dbReference type="PRINTS" id="PR00326">
    <property type="entry name" value="GTP1OBG"/>
</dbReference>
<dbReference type="NCBIfam" id="TIGR03594">
    <property type="entry name" value="GTPase_EngA"/>
    <property type="match status" value="1"/>
</dbReference>
<dbReference type="CDD" id="cd01894">
    <property type="entry name" value="EngA1"/>
    <property type="match status" value="1"/>
</dbReference>
<dbReference type="InterPro" id="IPR015946">
    <property type="entry name" value="KH_dom-like_a/b"/>
</dbReference>
<dbReference type="RefSeq" id="WP_171655826.1">
    <property type="nucleotide sequence ID" value="NZ_WHOD01000119.1"/>
</dbReference>
<dbReference type="SUPFAM" id="SSF52540">
    <property type="entry name" value="P-loop containing nucleoside triphosphate hydrolases"/>
    <property type="match status" value="2"/>
</dbReference>
<dbReference type="Gene3D" id="3.30.300.20">
    <property type="match status" value="1"/>
</dbReference>
<feature type="domain" description="EngA-type G" evidence="12">
    <location>
        <begin position="177"/>
        <end position="352"/>
    </location>
</feature>
<accession>A0A972GWG0</accession>
<dbReference type="InterPro" id="IPR006073">
    <property type="entry name" value="GTP-bd"/>
</dbReference>
<comment type="subunit">
    <text evidence="9">Associates with the 50S ribosomal subunit.</text>
</comment>
<dbReference type="NCBIfam" id="TIGR00231">
    <property type="entry name" value="small_GTP"/>
    <property type="match status" value="2"/>
</dbReference>
<sequence length="440" mass="48999">MARPVVAIVGRPNVGKSTIFNRIIGDRLAIVEDMPGVTRDRLYGIGEWLEHQFSVIDTGGIEIDGDDAMLKSIRVQAELAIEEADVIIFMVDGKGGITSSDSEVAELLFRSKKPIVLAVNKIDNIKRQDDIYEFYSLGFGTPFGISGSHGTGIGDLLDEVVQHFPDATDDEYGEDVTRIALIGRPNVGKSSLVNTILGEDRVIVSDVAGTTRDAIDTPFEKDGQKYVVIDTAGMRKRGKVYENTEKYSVMRAMKAIERADVVLVLINGEEGIIEQDKHIAGYAHEAGKAAIFVVNKWDVVDKDEKTMQVFTQKIRDHFLFMSYAPILFLSAKTKQRVHKLLPIVNQVAEQHALRIQTHVLNDVISDAVAINPPPTDKGRRLRINYATQVAVKPPTIVLFVNDPELMHFSYERYLENKVRAAFGFVGTPLRIFTRKKSDDE</sequence>
<dbReference type="FunFam" id="3.30.300.20:FF:000004">
    <property type="entry name" value="GTPase Der"/>
    <property type="match status" value="1"/>
</dbReference>
<evidence type="ECO:0000256" key="5">
    <source>
        <dbReference type="ARBA" id="ARBA00022741"/>
    </source>
</evidence>
<comment type="caution">
    <text evidence="13">The sequence shown here is derived from an EMBL/GenBank/DDBJ whole genome shotgun (WGS) entry which is preliminary data.</text>
</comment>
<evidence type="ECO:0000256" key="8">
    <source>
        <dbReference type="ARBA" id="ARBA00053470"/>
    </source>
</evidence>
<dbReference type="Gene3D" id="3.40.50.300">
    <property type="entry name" value="P-loop containing nucleotide triphosphate hydrolases"/>
    <property type="match status" value="2"/>
</dbReference>
<evidence type="ECO:0000256" key="3">
    <source>
        <dbReference type="ARBA" id="ARBA00022517"/>
    </source>
</evidence>
<dbReference type="PANTHER" id="PTHR43834:SF6">
    <property type="entry name" value="GTPASE DER"/>
    <property type="match status" value="1"/>
</dbReference>
<feature type="binding site" evidence="9">
    <location>
        <begin position="57"/>
        <end position="61"/>
    </location>
    <ligand>
        <name>GTP</name>
        <dbReference type="ChEBI" id="CHEBI:37565"/>
        <label>1</label>
    </ligand>
</feature>
<dbReference type="InterPro" id="IPR005225">
    <property type="entry name" value="Small_GTP-bd"/>
</dbReference>
<dbReference type="InterPro" id="IPR031166">
    <property type="entry name" value="G_ENGA"/>
</dbReference>
<feature type="binding site" evidence="9">
    <location>
        <begin position="295"/>
        <end position="298"/>
    </location>
    <ligand>
        <name>GTP</name>
        <dbReference type="ChEBI" id="CHEBI:37565"/>
        <label>2</label>
    </ligand>
</feature>
<reference evidence="13" key="1">
    <citation type="submission" date="2019-10" db="EMBL/GenBank/DDBJ databases">
        <title>Description of Paenibacillus glebae sp. nov.</title>
        <authorList>
            <person name="Carlier A."/>
            <person name="Qi S."/>
        </authorList>
    </citation>
    <scope>NUCLEOTIDE SEQUENCE</scope>
    <source>
        <strain evidence="13">LMG 31456</strain>
    </source>
</reference>
<feature type="binding site" evidence="9">
    <location>
        <begin position="230"/>
        <end position="234"/>
    </location>
    <ligand>
        <name>GTP</name>
        <dbReference type="ChEBI" id="CHEBI:37565"/>
        <label>2</label>
    </ligand>
</feature>
<dbReference type="HAMAP" id="MF_00195">
    <property type="entry name" value="GTPase_Der"/>
    <property type="match status" value="1"/>
</dbReference>
<dbReference type="Pfam" id="PF01926">
    <property type="entry name" value="MMR_HSR1"/>
    <property type="match status" value="2"/>
</dbReference>
<dbReference type="PIRSF" id="PIRSF006485">
    <property type="entry name" value="GTP-binding_EngA"/>
    <property type="match status" value="1"/>
</dbReference>
<evidence type="ECO:0000313" key="14">
    <source>
        <dbReference type="Proteomes" id="UP000641588"/>
    </source>
</evidence>
<dbReference type="FunFam" id="3.40.50.300:FF:000040">
    <property type="entry name" value="GTPase Der"/>
    <property type="match status" value="1"/>
</dbReference>
<evidence type="ECO:0000259" key="12">
    <source>
        <dbReference type="PROSITE" id="PS51712"/>
    </source>
</evidence>
<evidence type="ECO:0000256" key="9">
    <source>
        <dbReference type="HAMAP-Rule" id="MF_00195"/>
    </source>
</evidence>
<keyword evidence="5 9" id="KW-0547">Nucleotide-binding</keyword>
<protein>
    <recommendedName>
        <fullName evidence="2 9">GTPase Der</fullName>
    </recommendedName>
    <alternativeName>
        <fullName evidence="7 9">GTP-binding protein EngA</fullName>
    </alternativeName>
</protein>
<dbReference type="GO" id="GO:0005525">
    <property type="term" value="F:GTP binding"/>
    <property type="evidence" value="ECO:0007669"/>
    <property type="project" value="UniProtKB-UniRule"/>
</dbReference>
<gene>
    <name evidence="9" type="primary">der</name>
    <name evidence="13" type="ORF">GC093_30755</name>
</gene>
<organism evidence="13 14">
    <name type="scientific">Paenibacillus foliorum</name>
    <dbReference type="NCBI Taxonomy" id="2654974"/>
    <lineage>
        <taxon>Bacteria</taxon>
        <taxon>Bacillati</taxon>
        <taxon>Bacillota</taxon>
        <taxon>Bacilli</taxon>
        <taxon>Bacillales</taxon>
        <taxon>Paenibacillaceae</taxon>
        <taxon>Paenibacillus</taxon>
    </lineage>
</organism>
<feature type="binding site" evidence="9">
    <location>
        <begin position="183"/>
        <end position="190"/>
    </location>
    <ligand>
        <name>GTP</name>
        <dbReference type="ChEBI" id="CHEBI:37565"/>
        <label>2</label>
    </ligand>
</feature>
<dbReference type="GO" id="GO:0043022">
    <property type="term" value="F:ribosome binding"/>
    <property type="evidence" value="ECO:0007669"/>
    <property type="project" value="TreeGrafter"/>
</dbReference>
<keyword evidence="4 11" id="KW-0677">Repeat</keyword>
<dbReference type="PANTHER" id="PTHR43834">
    <property type="entry name" value="GTPASE DER"/>
    <property type="match status" value="1"/>
</dbReference>
<feature type="binding site" evidence="9">
    <location>
        <begin position="10"/>
        <end position="17"/>
    </location>
    <ligand>
        <name>GTP</name>
        <dbReference type="ChEBI" id="CHEBI:37565"/>
        <label>1</label>
    </ligand>
</feature>
<dbReference type="Pfam" id="PF14714">
    <property type="entry name" value="KH_dom-like"/>
    <property type="match status" value="1"/>
</dbReference>
<evidence type="ECO:0000256" key="10">
    <source>
        <dbReference type="PROSITE-ProRule" id="PRU01049"/>
    </source>
</evidence>
<dbReference type="InterPro" id="IPR016484">
    <property type="entry name" value="GTPase_Der"/>
</dbReference>
<evidence type="ECO:0000256" key="4">
    <source>
        <dbReference type="ARBA" id="ARBA00022737"/>
    </source>
</evidence>
<evidence type="ECO:0000256" key="6">
    <source>
        <dbReference type="ARBA" id="ARBA00023134"/>
    </source>
</evidence>
<evidence type="ECO:0000256" key="7">
    <source>
        <dbReference type="ARBA" id="ARBA00032345"/>
    </source>
</evidence>
<keyword evidence="6 9" id="KW-0342">GTP-binding</keyword>